<evidence type="ECO:0000256" key="7">
    <source>
        <dbReference type="ARBA" id="ARBA00023170"/>
    </source>
</evidence>
<sequence>MRGKKRPPEERVSVVAGPLPPCRVCGEQAAGFHYGANTCEACKGFFRRSLLRNGDYECVRSGNCTVGPNRRKSCPKCRYLKCLSVGMSKEAIKTGRYTYTKRTQDTMEIKMLKQNKHQLKADLRMDNDYATKGSNIYSFEQRSLLENISDGDSLCGNSYCSLSPAVETSAGSEPISPASAASSSSSLTELTSTLSVNILSLSKSSSQMSMLELPAEELKTAKDLSDGKEPCVRPTSVTGDLSLQCIELLAAENSESQRNNVSSQSHRNLVSPESQRNQVSPESQGIHVFPESQASDISPKSQAVDHLHSPGNAWTPVETTDMPVGPNWQVYSEAELDDFISVIVSGHRTLVDDVNSLPDENIQKMFRECQERCNLQTEIFGHLGTIQRDEHDQIYTSTGLDVDGRLDNLSYAAQKMDVYVRQMISFMKLIPGFRCLKLSDQTALVKASMDDLFILGYYRGYNKEERMVVEASRSYCRHQLLFSPDEGMDVIFDIAQRLQALPLTFDMIVVLKSLCIFFTDRATLEDSQAIEQLQVKVVQALLLLLKRQLPSQENQMFARIVSILALTREHTECCHKFILAHMLSGSYIERFHNVPIIIEFLHAHLNH</sequence>
<dbReference type="GO" id="GO:0009755">
    <property type="term" value="P:hormone-mediated signaling pathway"/>
    <property type="evidence" value="ECO:0007669"/>
    <property type="project" value="TreeGrafter"/>
</dbReference>
<name>A0A8S3ZJT5_9EUPU</name>
<dbReference type="GO" id="GO:0008270">
    <property type="term" value="F:zinc ion binding"/>
    <property type="evidence" value="ECO:0007669"/>
    <property type="project" value="UniProtKB-KW"/>
</dbReference>
<keyword evidence="4 9" id="KW-0805">Transcription regulation</keyword>
<dbReference type="InterPro" id="IPR000536">
    <property type="entry name" value="Nucl_hrmn_rcpt_lig-bd"/>
</dbReference>
<organism evidence="13 14">
    <name type="scientific">Candidula unifasciata</name>
    <dbReference type="NCBI Taxonomy" id="100452"/>
    <lineage>
        <taxon>Eukaryota</taxon>
        <taxon>Metazoa</taxon>
        <taxon>Spiralia</taxon>
        <taxon>Lophotrochozoa</taxon>
        <taxon>Mollusca</taxon>
        <taxon>Gastropoda</taxon>
        <taxon>Heterobranchia</taxon>
        <taxon>Euthyneura</taxon>
        <taxon>Panpulmonata</taxon>
        <taxon>Eupulmonata</taxon>
        <taxon>Stylommatophora</taxon>
        <taxon>Helicina</taxon>
        <taxon>Helicoidea</taxon>
        <taxon>Geomitridae</taxon>
        <taxon>Candidula</taxon>
    </lineage>
</organism>
<evidence type="ECO:0000256" key="10">
    <source>
        <dbReference type="SAM" id="MobiDB-lite"/>
    </source>
</evidence>
<dbReference type="InterPro" id="IPR001628">
    <property type="entry name" value="Znf_hrmn_rcpt"/>
</dbReference>
<dbReference type="GO" id="GO:0005634">
    <property type="term" value="C:nucleus"/>
    <property type="evidence" value="ECO:0007669"/>
    <property type="project" value="UniProtKB-SubCell"/>
</dbReference>
<feature type="domain" description="Nuclear receptor" evidence="11">
    <location>
        <begin position="19"/>
        <end position="94"/>
    </location>
</feature>
<dbReference type="InterPro" id="IPR050234">
    <property type="entry name" value="Nuclear_hormone_rcpt_NR1"/>
</dbReference>
<keyword evidence="8 9" id="KW-0539">Nucleus</keyword>
<dbReference type="PROSITE" id="PS51843">
    <property type="entry name" value="NR_LBD"/>
    <property type="match status" value="1"/>
</dbReference>
<keyword evidence="2 9" id="KW-0863">Zinc-finger</keyword>
<dbReference type="EMBL" id="CAJHNH020003702">
    <property type="protein sequence ID" value="CAG5129844.1"/>
    <property type="molecule type" value="Genomic_DNA"/>
</dbReference>
<accession>A0A8S3ZJT5</accession>
<dbReference type="PANTHER" id="PTHR24082">
    <property type="entry name" value="NUCLEAR HORMONE RECEPTOR"/>
    <property type="match status" value="1"/>
</dbReference>
<evidence type="ECO:0000259" key="12">
    <source>
        <dbReference type="PROSITE" id="PS51843"/>
    </source>
</evidence>
<gene>
    <name evidence="13" type="ORF">CUNI_LOCUS15402</name>
</gene>
<protein>
    <submittedName>
        <fullName evidence="13">Uncharacterized protein</fullName>
    </submittedName>
</protein>
<evidence type="ECO:0000259" key="11">
    <source>
        <dbReference type="PROSITE" id="PS51030"/>
    </source>
</evidence>
<feature type="domain" description="NR LBD" evidence="12">
    <location>
        <begin position="335"/>
        <end position="604"/>
    </location>
</feature>
<dbReference type="InterPro" id="IPR013088">
    <property type="entry name" value="Znf_NHR/GATA"/>
</dbReference>
<evidence type="ECO:0000313" key="14">
    <source>
        <dbReference type="Proteomes" id="UP000678393"/>
    </source>
</evidence>
<dbReference type="SUPFAM" id="SSF48508">
    <property type="entry name" value="Nuclear receptor ligand-binding domain"/>
    <property type="match status" value="1"/>
</dbReference>
<evidence type="ECO:0000256" key="9">
    <source>
        <dbReference type="RuleBase" id="RU004334"/>
    </source>
</evidence>
<dbReference type="PROSITE" id="PS00031">
    <property type="entry name" value="NUCLEAR_REC_DBD_1"/>
    <property type="match status" value="1"/>
</dbReference>
<dbReference type="SMART" id="SM00430">
    <property type="entry name" value="HOLI"/>
    <property type="match status" value="1"/>
</dbReference>
<evidence type="ECO:0000256" key="2">
    <source>
        <dbReference type="ARBA" id="ARBA00022771"/>
    </source>
</evidence>
<dbReference type="Proteomes" id="UP000678393">
    <property type="component" value="Unassembled WGS sequence"/>
</dbReference>
<keyword evidence="7 9" id="KW-0675">Receptor</keyword>
<dbReference type="InterPro" id="IPR001723">
    <property type="entry name" value="Nuclear_hrmn_rcpt"/>
</dbReference>
<dbReference type="GO" id="GO:0004879">
    <property type="term" value="F:nuclear receptor activity"/>
    <property type="evidence" value="ECO:0007669"/>
    <property type="project" value="TreeGrafter"/>
</dbReference>
<evidence type="ECO:0000256" key="5">
    <source>
        <dbReference type="ARBA" id="ARBA00023125"/>
    </source>
</evidence>
<evidence type="ECO:0000313" key="13">
    <source>
        <dbReference type="EMBL" id="CAG5129844.1"/>
    </source>
</evidence>
<dbReference type="Gene3D" id="1.10.565.10">
    <property type="entry name" value="Retinoid X Receptor"/>
    <property type="match status" value="1"/>
</dbReference>
<feature type="compositionally biased region" description="Polar residues" evidence="10">
    <location>
        <begin position="292"/>
        <end position="301"/>
    </location>
</feature>
<feature type="compositionally biased region" description="Polar residues" evidence="10">
    <location>
        <begin position="254"/>
        <end position="283"/>
    </location>
</feature>
<keyword evidence="6 9" id="KW-0804">Transcription</keyword>
<dbReference type="AlphaFoldDB" id="A0A8S3ZJT5"/>
<dbReference type="CDD" id="cd06916">
    <property type="entry name" value="NR_DBD_like"/>
    <property type="match status" value="1"/>
</dbReference>
<dbReference type="InterPro" id="IPR035500">
    <property type="entry name" value="NHR-like_dom_sf"/>
</dbReference>
<keyword evidence="1 9" id="KW-0479">Metal-binding</keyword>
<evidence type="ECO:0000256" key="1">
    <source>
        <dbReference type="ARBA" id="ARBA00022723"/>
    </source>
</evidence>
<feature type="region of interest" description="Disordered" evidence="10">
    <location>
        <begin position="254"/>
        <end position="320"/>
    </location>
</feature>
<dbReference type="PANTHER" id="PTHR24082:SF473">
    <property type="entry name" value="ECDYSONE-INDUCED PROTEIN 75B, ISOFORM B"/>
    <property type="match status" value="1"/>
</dbReference>
<comment type="subcellular location">
    <subcellularLocation>
        <location evidence="9">Nucleus</location>
    </subcellularLocation>
</comment>
<keyword evidence="14" id="KW-1185">Reference proteome</keyword>
<dbReference type="GO" id="GO:0000122">
    <property type="term" value="P:negative regulation of transcription by RNA polymerase II"/>
    <property type="evidence" value="ECO:0007669"/>
    <property type="project" value="TreeGrafter"/>
</dbReference>
<comment type="caution">
    <text evidence="13">The sequence shown here is derived from an EMBL/GenBank/DDBJ whole genome shotgun (WGS) entry which is preliminary data.</text>
</comment>
<keyword evidence="3 9" id="KW-0862">Zinc</keyword>
<dbReference type="GO" id="GO:0045944">
    <property type="term" value="P:positive regulation of transcription by RNA polymerase II"/>
    <property type="evidence" value="ECO:0007669"/>
    <property type="project" value="TreeGrafter"/>
</dbReference>
<evidence type="ECO:0000256" key="4">
    <source>
        <dbReference type="ARBA" id="ARBA00023015"/>
    </source>
</evidence>
<dbReference type="GO" id="GO:0000978">
    <property type="term" value="F:RNA polymerase II cis-regulatory region sequence-specific DNA binding"/>
    <property type="evidence" value="ECO:0007669"/>
    <property type="project" value="TreeGrafter"/>
</dbReference>
<dbReference type="OrthoDB" id="6099097at2759"/>
<dbReference type="PROSITE" id="PS51030">
    <property type="entry name" value="NUCLEAR_REC_DBD_2"/>
    <property type="match status" value="1"/>
</dbReference>
<dbReference type="GO" id="GO:0030154">
    <property type="term" value="P:cell differentiation"/>
    <property type="evidence" value="ECO:0007669"/>
    <property type="project" value="TreeGrafter"/>
</dbReference>
<dbReference type="PRINTS" id="PR00047">
    <property type="entry name" value="STROIDFINGER"/>
</dbReference>
<evidence type="ECO:0000256" key="3">
    <source>
        <dbReference type="ARBA" id="ARBA00022833"/>
    </source>
</evidence>
<proteinExistence type="inferred from homology"/>
<dbReference type="Gene3D" id="3.30.50.10">
    <property type="entry name" value="Erythroid Transcription Factor GATA-1, subunit A"/>
    <property type="match status" value="1"/>
</dbReference>
<keyword evidence="5 9" id="KW-0238">DNA-binding</keyword>
<comment type="similarity">
    <text evidence="9">Belongs to the nuclear hormone receptor family.</text>
</comment>
<evidence type="ECO:0000256" key="6">
    <source>
        <dbReference type="ARBA" id="ARBA00023163"/>
    </source>
</evidence>
<dbReference type="PRINTS" id="PR00398">
    <property type="entry name" value="STRDHORMONER"/>
</dbReference>
<reference evidence="13" key="1">
    <citation type="submission" date="2021-04" db="EMBL/GenBank/DDBJ databases">
        <authorList>
            <consortium name="Molecular Ecology Group"/>
        </authorList>
    </citation>
    <scope>NUCLEOTIDE SEQUENCE</scope>
</reference>
<dbReference type="Pfam" id="PF00104">
    <property type="entry name" value="Hormone_recep"/>
    <property type="match status" value="1"/>
</dbReference>
<dbReference type="SMART" id="SM00399">
    <property type="entry name" value="ZnF_C4"/>
    <property type="match status" value="1"/>
</dbReference>
<dbReference type="SUPFAM" id="SSF57716">
    <property type="entry name" value="Glucocorticoid receptor-like (DNA-binding domain)"/>
    <property type="match status" value="1"/>
</dbReference>
<evidence type="ECO:0000256" key="8">
    <source>
        <dbReference type="ARBA" id="ARBA00023242"/>
    </source>
</evidence>
<dbReference type="Pfam" id="PF00105">
    <property type="entry name" value="zf-C4"/>
    <property type="match status" value="1"/>
</dbReference>